<protein>
    <recommendedName>
        <fullName evidence="4">cytochrome-c oxidase</fullName>
        <ecNumber evidence="4">7.1.1.9</ecNumber>
    </recommendedName>
    <alternativeName>
        <fullName evidence="11">Cytochrome aa3 subunit 4</fullName>
    </alternativeName>
    <alternativeName>
        <fullName evidence="10">Cytochrome c oxidase polypeptide IV</fullName>
    </alternativeName>
</protein>
<keyword evidence="7" id="KW-1278">Translocase</keyword>
<gene>
    <name evidence="15" type="ORF">Daura_22105</name>
</gene>
<evidence type="ECO:0000313" key="16">
    <source>
        <dbReference type="Proteomes" id="UP001058003"/>
    </source>
</evidence>
<dbReference type="AlphaFoldDB" id="A0A9Q9IN94"/>
<evidence type="ECO:0000256" key="4">
    <source>
        <dbReference type="ARBA" id="ARBA00012949"/>
    </source>
</evidence>
<evidence type="ECO:0000256" key="10">
    <source>
        <dbReference type="ARBA" id="ARBA00031366"/>
    </source>
</evidence>
<comment type="catalytic activity">
    <reaction evidence="12">
        <text>4 Fe(II)-[cytochrome c] + O2 + 8 H(+)(in) = 4 Fe(III)-[cytochrome c] + 2 H2O + 4 H(+)(out)</text>
        <dbReference type="Rhea" id="RHEA:11436"/>
        <dbReference type="Rhea" id="RHEA-COMP:10350"/>
        <dbReference type="Rhea" id="RHEA-COMP:14399"/>
        <dbReference type="ChEBI" id="CHEBI:15377"/>
        <dbReference type="ChEBI" id="CHEBI:15378"/>
        <dbReference type="ChEBI" id="CHEBI:15379"/>
        <dbReference type="ChEBI" id="CHEBI:29033"/>
        <dbReference type="ChEBI" id="CHEBI:29034"/>
        <dbReference type="EC" id="7.1.1.9"/>
    </reaction>
</comment>
<keyword evidence="8 14" id="KW-1133">Transmembrane helix</keyword>
<keyword evidence="5" id="KW-1003">Cell membrane</keyword>
<evidence type="ECO:0000256" key="12">
    <source>
        <dbReference type="ARBA" id="ARBA00047816"/>
    </source>
</evidence>
<evidence type="ECO:0000256" key="1">
    <source>
        <dbReference type="ARBA" id="ARBA00002536"/>
    </source>
</evidence>
<evidence type="ECO:0000256" key="7">
    <source>
        <dbReference type="ARBA" id="ARBA00022967"/>
    </source>
</evidence>
<dbReference type="KEGG" id="daur:Daura_22105"/>
<evidence type="ECO:0000256" key="2">
    <source>
        <dbReference type="ARBA" id="ARBA00004651"/>
    </source>
</evidence>
<keyword evidence="6 14" id="KW-0812">Transmembrane</keyword>
<comment type="function">
    <text evidence="1">Part of cytochrome c oxidase, its function is unknown.</text>
</comment>
<feature type="region of interest" description="Disordered" evidence="13">
    <location>
        <begin position="64"/>
        <end position="86"/>
    </location>
</feature>
<feature type="transmembrane region" description="Helical" evidence="14">
    <location>
        <begin position="37"/>
        <end position="58"/>
    </location>
</feature>
<dbReference type="InterPro" id="IPR021050">
    <property type="entry name" value="Cyt_c_oxidase_su4_actinobac"/>
</dbReference>
<keyword evidence="16" id="KW-1185">Reference proteome</keyword>
<dbReference type="Pfam" id="PF12270">
    <property type="entry name" value="Cyt_c_ox_IV"/>
    <property type="match status" value="1"/>
</dbReference>
<feature type="transmembrane region" description="Helical" evidence="14">
    <location>
        <begin position="7"/>
        <end position="25"/>
    </location>
</feature>
<evidence type="ECO:0000256" key="11">
    <source>
        <dbReference type="ARBA" id="ARBA00031401"/>
    </source>
</evidence>
<feature type="compositionally biased region" description="Basic residues" evidence="13">
    <location>
        <begin position="99"/>
        <end position="111"/>
    </location>
</feature>
<dbReference type="Proteomes" id="UP001058003">
    <property type="component" value="Chromosome"/>
</dbReference>
<evidence type="ECO:0000256" key="13">
    <source>
        <dbReference type="SAM" id="MobiDB-lite"/>
    </source>
</evidence>
<evidence type="ECO:0000256" key="5">
    <source>
        <dbReference type="ARBA" id="ARBA00022475"/>
    </source>
</evidence>
<dbReference type="EMBL" id="CP073767">
    <property type="protein sequence ID" value="UWZ58621.1"/>
    <property type="molecule type" value="Genomic_DNA"/>
</dbReference>
<organism evidence="15 16">
    <name type="scientific">Dactylosporangium aurantiacum</name>
    <dbReference type="NCBI Taxonomy" id="35754"/>
    <lineage>
        <taxon>Bacteria</taxon>
        <taxon>Bacillati</taxon>
        <taxon>Actinomycetota</taxon>
        <taxon>Actinomycetes</taxon>
        <taxon>Micromonosporales</taxon>
        <taxon>Micromonosporaceae</taxon>
        <taxon>Dactylosporangium</taxon>
    </lineage>
</organism>
<evidence type="ECO:0000313" key="15">
    <source>
        <dbReference type="EMBL" id="UWZ58621.1"/>
    </source>
</evidence>
<evidence type="ECO:0000256" key="6">
    <source>
        <dbReference type="ARBA" id="ARBA00022692"/>
    </source>
</evidence>
<dbReference type="GO" id="GO:0005886">
    <property type="term" value="C:plasma membrane"/>
    <property type="evidence" value="ECO:0007669"/>
    <property type="project" value="UniProtKB-SubCell"/>
</dbReference>
<comment type="subcellular location">
    <subcellularLocation>
        <location evidence="2">Cell membrane</location>
        <topology evidence="2">Multi-pass membrane protein</topology>
    </subcellularLocation>
</comment>
<accession>A0A9Q9IN94</accession>
<evidence type="ECO:0000256" key="8">
    <source>
        <dbReference type="ARBA" id="ARBA00022989"/>
    </source>
</evidence>
<name>A0A9Q9IN94_9ACTN</name>
<feature type="compositionally biased region" description="Basic residues" evidence="13">
    <location>
        <begin position="69"/>
        <end position="86"/>
    </location>
</feature>
<proteinExistence type="inferred from homology"/>
<evidence type="ECO:0000256" key="14">
    <source>
        <dbReference type="SAM" id="Phobius"/>
    </source>
</evidence>
<keyword evidence="9 14" id="KW-0472">Membrane</keyword>
<comment type="similarity">
    <text evidence="3">Belongs to the cytochrome c oxidase bacterial subunit CtaF family.</text>
</comment>
<sequence>MHTEYKVFGTIAAALAAATILYVWWPSGGHGHPEWAGAMTLGLSGGMSLMCAGYCWLVSRHIPAPTRRPTGRRDRRDRRDRRRCGTGRLLRPVRHVTIRHRPVRRGGRGRCRGQSVAAG</sequence>
<feature type="region of interest" description="Disordered" evidence="13">
    <location>
        <begin position="99"/>
        <end position="119"/>
    </location>
</feature>
<dbReference type="RefSeq" id="WP_211273893.1">
    <property type="nucleotide sequence ID" value="NZ_JAQQGQ010000068.1"/>
</dbReference>
<reference evidence="15" key="1">
    <citation type="submission" date="2021-04" db="EMBL/GenBank/DDBJ databases">
        <title>Dactylosporangium aurantiacum NRRL B-8018 full assembly.</title>
        <authorList>
            <person name="Hartkoorn R.C."/>
            <person name="Beaudoing E."/>
            <person name="Hot D."/>
        </authorList>
    </citation>
    <scope>NUCLEOTIDE SEQUENCE</scope>
    <source>
        <strain evidence="15">NRRL B-8018</strain>
    </source>
</reference>
<evidence type="ECO:0000256" key="3">
    <source>
        <dbReference type="ARBA" id="ARBA00006870"/>
    </source>
</evidence>
<dbReference type="EC" id="7.1.1.9" evidence="4"/>
<dbReference type="GO" id="GO:0004129">
    <property type="term" value="F:cytochrome-c oxidase activity"/>
    <property type="evidence" value="ECO:0007669"/>
    <property type="project" value="UniProtKB-EC"/>
</dbReference>
<dbReference type="GO" id="GO:0022900">
    <property type="term" value="P:electron transport chain"/>
    <property type="evidence" value="ECO:0007669"/>
    <property type="project" value="InterPro"/>
</dbReference>
<evidence type="ECO:0000256" key="9">
    <source>
        <dbReference type="ARBA" id="ARBA00023136"/>
    </source>
</evidence>